<evidence type="ECO:0000259" key="9">
    <source>
        <dbReference type="Pfam" id="PF01551"/>
    </source>
</evidence>
<evidence type="ECO:0000256" key="8">
    <source>
        <dbReference type="SAM" id="Phobius"/>
    </source>
</evidence>
<feature type="region of interest" description="Disordered" evidence="7">
    <location>
        <begin position="1"/>
        <end position="29"/>
    </location>
</feature>
<keyword evidence="8" id="KW-1133">Transmembrane helix</keyword>
<dbReference type="Gene3D" id="2.70.70.10">
    <property type="entry name" value="Glucose Permease (Domain IIA)"/>
    <property type="match status" value="1"/>
</dbReference>
<evidence type="ECO:0000256" key="6">
    <source>
        <dbReference type="ARBA" id="ARBA00023049"/>
    </source>
</evidence>
<dbReference type="GO" id="GO:0006508">
    <property type="term" value="P:proteolysis"/>
    <property type="evidence" value="ECO:0007669"/>
    <property type="project" value="UniProtKB-KW"/>
</dbReference>
<evidence type="ECO:0000256" key="3">
    <source>
        <dbReference type="ARBA" id="ARBA00022723"/>
    </source>
</evidence>
<dbReference type="InterPro" id="IPR011055">
    <property type="entry name" value="Dup_hybrid_motif"/>
</dbReference>
<dbReference type="GO" id="GO:0046872">
    <property type="term" value="F:metal ion binding"/>
    <property type="evidence" value="ECO:0007669"/>
    <property type="project" value="UniProtKB-KW"/>
</dbReference>
<organism evidence="10 11">
    <name type="scientific">Jiella avicenniae</name>
    <dbReference type="NCBI Taxonomy" id="2907202"/>
    <lineage>
        <taxon>Bacteria</taxon>
        <taxon>Pseudomonadati</taxon>
        <taxon>Pseudomonadota</taxon>
        <taxon>Alphaproteobacteria</taxon>
        <taxon>Hyphomicrobiales</taxon>
        <taxon>Aurantimonadaceae</taxon>
        <taxon>Jiella</taxon>
    </lineage>
</organism>
<dbReference type="CDD" id="cd12797">
    <property type="entry name" value="M23_peptidase"/>
    <property type="match status" value="1"/>
</dbReference>
<dbReference type="EMBL" id="JAJUWU010000022">
    <property type="protein sequence ID" value="MCE7030235.1"/>
    <property type="molecule type" value="Genomic_DNA"/>
</dbReference>
<protein>
    <submittedName>
        <fullName evidence="10">M23 family metallopeptidase</fullName>
    </submittedName>
</protein>
<dbReference type="SUPFAM" id="SSF51261">
    <property type="entry name" value="Duplicated hybrid motif"/>
    <property type="match status" value="1"/>
</dbReference>
<evidence type="ECO:0000256" key="4">
    <source>
        <dbReference type="ARBA" id="ARBA00022801"/>
    </source>
</evidence>
<proteinExistence type="predicted"/>
<gene>
    <name evidence="10" type="ORF">LZD57_19795</name>
</gene>
<keyword evidence="11" id="KW-1185">Reference proteome</keyword>
<dbReference type="Gene3D" id="3.10.450.350">
    <property type="match status" value="1"/>
</dbReference>
<accession>A0A9X1T7B5</accession>
<dbReference type="RefSeq" id="WP_233721312.1">
    <property type="nucleotide sequence ID" value="NZ_JAJUWU010000022.1"/>
</dbReference>
<evidence type="ECO:0000256" key="1">
    <source>
        <dbReference type="ARBA" id="ARBA00001947"/>
    </source>
</evidence>
<sequence length="656" mass="71351">MNRPPSDSSGFRPNLGDEPALVADRRRRPDKRQVSARWLAGTLLTGVTSTTLMGIALSAALDGHQGAARPAVAAAASAIDGEDLAKGERVVATALPVARSRQIMELSTLTRKGDREVLRTLPFGYVNMLLAARYPATTDYPSFDPLKVYATDEDGESEADEDEPAKIYGSRVESEVRLKVSNFDFDPVAYQRNVELDATAAENLVRSVAPRLGSQPVQVASLGTVDPFRFGLGPDPAGEYEPGSAFRVVAQNVSYAVADAIDDRPRFHEEIVPFRQKAPIADMLSRAGHDDEAAKAAVDALSEQLGADSLEPGDALRIGVETPPRTDADETPPDGEVVRLSAYRAGTHVATVAATRDGPFEPSQSPEMSDSVTEAIDENESEAPIRGDMPTIYDGLFQAALSYGLDVRMCRQLIHMVATDVDLQSRLSPSDRLVVFYSMSRDGDGEDPADILYVEVHVGDFAKRYYRFRPDETGVAGYFDEEGQSAGQFLLRKPVPVARFTSGFSTGRRHPVLGYNRPHWGIDWAAPRGSPIFAAADGVVTKVGWESGYGRHTEIRHANGYETTYSHQSGFAKSLKVGQRVRQGQVIGYVGSTGLSTGNHLHFEVHVNGKPVDPMRIKIPPGQILKGDDLITFKRERERIDALLEEHVDAPLLAAQ</sequence>
<dbReference type="GO" id="GO:0004222">
    <property type="term" value="F:metalloendopeptidase activity"/>
    <property type="evidence" value="ECO:0007669"/>
    <property type="project" value="TreeGrafter"/>
</dbReference>
<evidence type="ECO:0000256" key="2">
    <source>
        <dbReference type="ARBA" id="ARBA00022670"/>
    </source>
</evidence>
<keyword evidence="6" id="KW-0482">Metalloprotease</keyword>
<dbReference type="PANTHER" id="PTHR21666">
    <property type="entry name" value="PEPTIDASE-RELATED"/>
    <property type="match status" value="1"/>
</dbReference>
<name>A0A9X1T7B5_9HYPH</name>
<keyword evidence="8" id="KW-0812">Transmembrane</keyword>
<dbReference type="Proteomes" id="UP001139035">
    <property type="component" value="Unassembled WGS sequence"/>
</dbReference>
<keyword evidence="2" id="KW-0645">Protease</keyword>
<dbReference type="InterPro" id="IPR016047">
    <property type="entry name" value="M23ase_b-sheet_dom"/>
</dbReference>
<evidence type="ECO:0000256" key="5">
    <source>
        <dbReference type="ARBA" id="ARBA00022833"/>
    </source>
</evidence>
<evidence type="ECO:0000313" key="10">
    <source>
        <dbReference type="EMBL" id="MCE7030235.1"/>
    </source>
</evidence>
<reference evidence="10" key="1">
    <citation type="submission" date="2022-01" db="EMBL/GenBank/DDBJ databases">
        <title>Jiella avicenniae sp. nov., a novel endophytic bacterium isolated from bark of Avicennia marina.</title>
        <authorList>
            <person name="Tuo L."/>
        </authorList>
    </citation>
    <scope>NUCLEOTIDE SEQUENCE</scope>
    <source>
        <strain evidence="10">CBK1P-4</strain>
    </source>
</reference>
<feature type="domain" description="M23ase beta-sheet core" evidence="9">
    <location>
        <begin position="518"/>
        <end position="614"/>
    </location>
</feature>
<dbReference type="PANTHER" id="PTHR21666:SF288">
    <property type="entry name" value="CELL DIVISION PROTEIN YTFB"/>
    <property type="match status" value="1"/>
</dbReference>
<keyword evidence="4" id="KW-0378">Hydrolase</keyword>
<evidence type="ECO:0000313" key="11">
    <source>
        <dbReference type="Proteomes" id="UP001139035"/>
    </source>
</evidence>
<evidence type="ECO:0000256" key="7">
    <source>
        <dbReference type="SAM" id="MobiDB-lite"/>
    </source>
</evidence>
<comment type="cofactor">
    <cofactor evidence="1">
        <name>Zn(2+)</name>
        <dbReference type="ChEBI" id="CHEBI:29105"/>
    </cofactor>
</comment>
<keyword evidence="8" id="KW-0472">Membrane</keyword>
<dbReference type="InterPro" id="IPR050570">
    <property type="entry name" value="Cell_wall_metabolism_enzyme"/>
</dbReference>
<dbReference type="Pfam" id="PF01551">
    <property type="entry name" value="Peptidase_M23"/>
    <property type="match status" value="1"/>
</dbReference>
<feature type="compositionally biased region" description="Polar residues" evidence="7">
    <location>
        <begin position="1"/>
        <end position="11"/>
    </location>
</feature>
<dbReference type="AlphaFoldDB" id="A0A9X1T7B5"/>
<keyword evidence="3" id="KW-0479">Metal-binding</keyword>
<keyword evidence="5" id="KW-0862">Zinc</keyword>
<comment type="caution">
    <text evidence="10">The sequence shown here is derived from an EMBL/GenBank/DDBJ whole genome shotgun (WGS) entry which is preliminary data.</text>
</comment>
<feature type="transmembrane region" description="Helical" evidence="8">
    <location>
        <begin position="36"/>
        <end position="61"/>
    </location>
</feature>